<organism evidence="1 2">
    <name type="scientific">Candidatus Phocaeicola faecigallinarum</name>
    <dbReference type="NCBI Taxonomy" id="2838732"/>
    <lineage>
        <taxon>Bacteria</taxon>
        <taxon>Pseudomonadati</taxon>
        <taxon>Bacteroidota</taxon>
        <taxon>Bacteroidia</taxon>
        <taxon>Bacteroidales</taxon>
        <taxon>Bacteroidaceae</taxon>
        <taxon>Phocaeicola</taxon>
    </lineage>
</organism>
<proteinExistence type="predicted"/>
<dbReference type="Proteomes" id="UP000783796">
    <property type="component" value="Unassembled WGS sequence"/>
</dbReference>
<reference evidence="1" key="1">
    <citation type="journal article" date="2021" name="PeerJ">
        <title>Extensive microbial diversity within the chicken gut microbiome revealed by metagenomics and culture.</title>
        <authorList>
            <person name="Gilroy R."/>
            <person name="Ravi A."/>
            <person name="Getino M."/>
            <person name="Pursley I."/>
            <person name="Horton D.L."/>
            <person name="Alikhan N.F."/>
            <person name="Baker D."/>
            <person name="Gharbi K."/>
            <person name="Hall N."/>
            <person name="Watson M."/>
            <person name="Adriaenssens E.M."/>
            <person name="Foster-Nyarko E."/>
            <person name="Jarju S."/>
            <person name="Secka A."/>
            <person name="Antonio M."/>
            <person name="Oren A."/>
            <person name="Chaudhuri R.R."/>
            <person name="La Ragione R."/>
            <person name="Hildebrand F."/>
            <person name="Pallen M.J."/>
        </authorList>
    </citation>
    <scope>NUCLEOTIDE SEQUENCE</scope>
    <source>
        <strain evidence="1">G4-2901</strain>
    </source>
</reference>
<comment type="caution">
    <text evidence="1">The sequence shown here is derived from an EMBL/GenBank/DDBJ whole genome shotgun (WGS) entry which is preliminary data.</text>
</comment>
<reference evidence="1" key="2">
    <citation type="submission" date="2021-04" db="EMBL/GenBank/DDBJ databases">
        <authorList>
            <person name="Gilroy R."/>
        </authorList>
    </citation>
    <scope>NUCLEOTIDE SEQUENCE</scope>
    <source>
        <strain evidence="1">G4-2901</strain>
    </source>
</reference>
<gene>
    <name evidence="1" type="ORF">H9777_08430</name>
</gene>
<protein>
    <submittedName>
        <fullName evidence="1">S1 family peptidase</fullName>
    </submittedName>
</protein>
<evidence type="ECO:0000313" key="2">
    <source>
        <dbReference type="Proteomes" id="UP000783796"/>
    </source>
</evidence>
<dbReference type="Gene3D" id="2.40.10.10">
    <property type="entry name" value="Trypsin-like serine proteases"/>
    <property type="match status" value="2"/>
</dbReference>
<evidence type="ECO:0000313" key="1">
    <source>
        <dbReference type="EMBL" id="MBU3838321.1"/>
    </source>
</evidence>
<dbReference type="AlphaFoldDB" id="A0A948WXR1"/>
<accession>A0A948WXR1</accession>
<dbReference type="InterPro" id="IPR043504">
    <property type="entry name" value="Peptidase_S1_PA_chymotrypsin"/>
</dbReference>
<sequence length="398" mass="44029">MKKMVYLLAVVTGLFTIYSCDDDTDFAESNRTESSKVNIKDASIQEQAYADYLELLKSLDASATRNISSSTDFPEYYGGCYINEEGNLVVLIKEEKHEYAQRFLTRSLSSSIKYETCQYSYNELQQVVDEIRQKASAGNEFLFNNVSLYGISEKENSVEVGLLNNTPSVIQEFKKQICDSKTIKFCNSGKLILDSGIDCASEIKTHRDGKVHGASVGYRAKDKDGNIGIVTAGHFIKKDEILNDANDIPIGKCLYSKDENYIDAAFCSITTKDYVPTNRILYMEDVDKDTLSTTLAQPPAGSYVNMVGKSSKRSSGTIYNASYDVLNASQQTILKDVILARYSSDDGDSGGIVYALTKATNTRYTVGINLGRITIDGTVYGGCIKAYLINQTFGLARY</sequence>
<dbReference type="InterPro" id="IPR009003">
    <property type="entry name" value="Peptidase_S1_PA"/>
</dbReference>
<name>A0A948WXR1_9BACT</name>
<dbReference type="SUPFAM" id="SSF50494">
    <property type="entry name" value="Trypsin-like serine proteases"/>
    <property type="match status" value="1"/>
</dbReference>
<dbReference type="PROSITE" id="PS51257">
    <property type="entry name" value="PROKAR_LIPOPROTEIN"/>
    <property type="match status" value="1"/>
</dbReference>
<dbReference type="EMBL" id="JAHLFW010000071">
    <property type="protein sequence ID" value="MBU3838321.1"/>
    <property type="molecule type" value="Genomic_DNA"/>
</dbReference>